<reference evidence="2 3" key="1">
    <citation type="submission" date="2020-11" db="EMBL/GenBank/DDBJ databases">
        <title>Insectihabitans protaetiae gen. nov. sp. nov. and Insectihabitans allomyrinae sp. nov., isolated from larvae of Protaetia brevitarsis seulensis and Allomyrina dichotoma, respectively.</title>
        <authorList>
            <person name="Lee S.D."/>
            <person name="Byeon Y.-S."/>
            <person name="Kim S.-M."/>
            <person name="Yang H.L."/>
            <person name="Kim I.S."/>
        </authorList>
    </citation>
    <scope>NUCLEOTIDE SEQUENCE [LARGE SCALE GENOMIC DNA]</scope>
    <source>
        <strain evidence="2 3">BWR-B9</strain>
    </source>
</reference>
<comment type="caution">
    <text evidence="2">The sequence shown here is derived from an EMBL/GenBank/DDBJ whole genome shotgun (WGS) entry which is preliminary data.</text>
</comment>
<keyword evidence="1" id="KW-0472">Membrane</keyword>
<name>A0ABS1IKA5_9GAMM</name>
<feature type="transmembrane region" description="Helical" evidence="1">
    <location>
        <begin position="50"/>
        <end position="70"/>
    </location>
</feature>
<evidence type="ECO:0000313" key="2">
    <source>
        <dbReference type="EMBL" id="MBK5142176.1"/>
    </source>
</evidence>
<accession>A0ABS1IKA5</accession>
<proteinExistence type="predicted"/>
<organism evidence="2 3">
    <name type="scientific">Limnobaculum allomyrinae</name>
    <dbReference type="NCBI Taxonomy" id="2791986"/>
    <lineage>
        <taxon>Bacteria</taxon>
        <taxon>Pseudomonadati</taxon>
        <taxon>Pseudomonadota</taxon>
        <taxon>Gammaproteobacteria</taxon>
        <taxon>Enterobacterales</taxon>
        <taxon>Budviciaceae</taxon>
        <taxon>Limnobaculum</taxon>
    </lineage>
</organism>
<keyword evidence="1" id="KW-1133">Transmembrane helix</keyword>
<dbReference type="EMBL" id="JADRCR010000001">
    <property type="protein sequence ID" value="MBK5142176.1"/>
    <property type="molecule type" value="Genomic_DNA"/>
</dbReference>
<dbReference type="Proteomes" id="UP001296921">
    <property type="component" value="Unassembled WGS sequence"/>
</dbReference>
<keyword evidence="3" id="KW-1185">Reference proteome</keyword>
<evidence type="ECO:0000256" key="1">
    <source>
        <dbReference type="SAM" id="Phobius"/>
    </source>
</evidence>
<gene>
    <name evidence="2" type="primary">ynhF</name>
    <name evidence="2" type="ORF">I2494_00325</name>
</gene>
<dbReference type="InterPro" id="IPR047743">
    <property type="entry name" value="YnhF-like"/>
</dbReference>
<keyword evidence="1" id="KW-0812">Transmembrane</keyword>
<dbReference type="NCBIfam" id="NF033411">
    <property type="entry name" value="small_mem_YnhF"/>
    <property type="match status" value="1"/>
</dbReference>
<sequence length="72" mass="8410">MNFGAFDTKVQEISWKNRFGVYIFVERFTMIPVSNHVYVKEEDMSAELRWSLSTVVFALFVIVTYSLIAVTH</sequence>
<evidence type="ECO:0000313" key="3">
    <source>
        <dbReference type="Proteomes" id="UP001296921"/>
    </source>
</evidence>
<protein>
    <submittedName>
        <fullName evidence="2">YnhF family membrane protein</fullName>
    </submittedName>
</protein>